<dbReference type="Gene3D" id="1.10.3290.10">
    <property type="entry name" value="Fido-like domain"/>
    <property type="match status" value="1"/>
</dbReference>
<keyword evidence="3" id="KW-1185">Reference proteome</keyword>
<dbReference type="PROSITE" id="PS51459">
    <property type="entry name" value="FIDO"/>
    <property type="match status" value="1"/>
</dbReference>
<gene>
    <name evidence="2" type="ORF">GGQ57_001878</name>
</gene>
<dbReference type="SUPFAM" id="SSF140931">
    <property type="entry name" value="Fic-like"/>
    <property type="match status" value="1"/>
</dbReference>
<comment type="caution">
    <text evidence="2">The sequence shown here is derived from an EMBL/GenBank/DDBJ whole genome shotgun (WGS) entry which is preliminary data.</text>
</comment>
<dbReference type="EMBL" id="JACHOC010000003">
    <property type="protein sequence ID" value="MBB4621981.1"/>
    <property type="molecule type" value="Genomic_DNA"/>
</dbReference>
<sequence>MIHPFQDGNGRVGRLILFKECLSNGHVPFIITEELKMSYYRDTCLTAQDNYKEVLDKYRIKY</sequence>
<proteinExistence type="predicted"/>
<evidence type="ECO:0000313" key="3">
    <source>
        <dbReference type="Proteomes" id="UP000533637"/>
    </source>
</evidence>
<protein>
    <submittedName>
        <fullName evidence="2">Fic family protein</fullName>
    </submittedName>
</protein>
<organism evidence="2 3">
    <name type="scientific">Parabacteroides faecis</name>
    <dbReference type="NCBI Taxonomy" id="1217282"/>
    <lineage>
        <taxon>Bacteria</taxon>
        <taxon>Pseudomonadati</taxon>
        <taxon>Bacteroidota</taxon>
        <taxon>Bacteroidia</taxon>
        <taxon>Bacteroidales</taxon>
        <taxon>Tannerellaceae</taxon>
        <taxon>Parabacteroides</taxon>
    </lineage>
</organism>
<evidence type="ECO:0000313" key="2">
    <source>
        <dbReference type="EMBL" id="MBB4621981.1"/>
    </source>
</evidence>
<feature type="domain" description="Fido" evidence="1">
    <location>
        <begin position="1"/>
        <end position="62"/>
    </location>
</feature>
<dbReference type="InterPro" id="IPR036597">
    <property type="entry name" value="Fido-like_dom_sf"/>
</dbReference>
<dbReference type="Pfam" id="PF02661">
    <property type="entry name" value="Fic"/>
    <property type="match status" value="1"/>
</dbReference>
<accession>A0ABR6KKF8</accession>
<name>A0ABR6KKF8_9BACT</name>
<dbReference type="InterPro" id="IPR003812">
    <property type="entry name" value="Fido"/>
</dbReference>
<dbReference type="Proteomes" id="UP000533637">
    <property type="component" value="Unassembled WGS sequence"/>
</dbReference>
<reference evidence="2 3" key="1">
    <citation type="submission" date="2020-08" db="EMBL/GenBank/DDBJ databases">
        <title>Genomic Encyclopedia of Type Strains, Phase IV (KMG-IV): sequencing the most valuable type-strain genomes for metagenomic binning, comparative biology and taxonomic classification.</title>
        <authorList>
            <person name="Goeker M."/>
        </authorList>
    </citation>
    <scope>NUCLEOTIDE SEQUENCE [LARGE SCALE GENOMIC DNA]</scope>
    <source>
        <strain evidence="2 3">DSM 102983</strain>
    </source>
</reference>
<evidence type="ECO:0000259" key="1">
    <source>
        <dbReference type="PROSITE" id="PS51459"/>
    </source>
</evidence>